<evidence type="ECO:0000256" key="3">
    <source>
        <dbReference type="ARBA" id="ARBA00012282"/>
    </source>
</evidence>
<dbReference type="Pfam" id="PF00563">
    <property type="entry name" value="EAL"/>
    <property type="match status" value="1"/>
</dbReference>
<feature type="transmembrane region" description="Helical" evidence="7">
    <location>
        <begin position="130"/>
        <end position="152"/>
    </location>
</feature>
<feature type="transmembrane region" description="Helical" evidence="7">
    <location>
        <begin position="215"/>
        <end position="236"/>
    </location>
</feature>
<dbReference type="GO" id="GO:0006355">
    <property type="term" value="P:regulation of DNA-templated transcription"/>
    <property type="evidence" value="ECO:0007669"/>
    <property type="project" value="InterPro"/>
</dbReference>
<dbReference type="SMART" id="SM00267">
    <property type="entry name" value="GGDEF"/>
    <property type="match status" value="1"/>
</dbReference>
<dbReference type="InterPro" id="IPR043128">
    <property type="entry name" value="Rev_trsase/Diguanyl_cyclase"/>
</dbReference>
<organism evidence="12 13">
    <name type="scientific">Ectopseudomonas mendocina</name>
    <name type="common">Pseudomonas mendocina</name>
    <dbReference type="NCBI Taxonomy" id="300"/>
    <lineage>
        <taxon>Bacteria</taxon>
        <taxon>Pseudomonadati</taxon>
        <taxon>Pseudomonadota</taxon>
        <taxon>Gammaproteobacteria</taxon>
        <taxon>Pseudomonadales</taxon>
        <taxon>Pseudomonadaceae</taxon>
        <taxon>Ectopseudomonas</taxon>
    </lineage>
</organism>
<evidence type="ECO:0000259" key="9">
    <source>
        <dbReference type="PROSITE" id="PS50113"/>
    </source>
</evidence>
<feature type="domain" description="PAC" evidence="9">
    <location>
        <begin position="408"/>
        <end position="459"/>
    </location>
</feature>
<dbReference type="PROSITE" id="PS50883">
    <property type="entry name" value="EAL"/>
    <property type="match status" value="1"/>
</dbReference>
<keyword evidence="5" id="KW-0808">Transferase</keyword>
<protein>
    <recommendedName>
        <fullName evidence="3">cyclic-guanylate-specific phosphodiesterase</fullName>
        <ecNumber evidence="3">3.1.4.52</ecNumber>
    </recommendedName>
</protein>
<comment type="cofactor">
    <cofactor evidence="1">
        <name>Mg(2+)</name>
        <dbReference type="ChEBI" id="CHEBI:18420"/>
    </cofactor>
</comment>
<feature type="transmembrane region" description="Helical" evidence="7">
    <location>
        <begin position="298"/>
        <end position="316"/>
    </location>
</feature>
<dbReference type="InterPro" id="IPR013767">
    <property type="entry name" value="PAS_fold"/>
</dbReference>
<feature type="domain" description="GGDEF" evidence="11">
    <location>
        <begin position="873"/>
        <end position="1011"/>
    </location>
</feature>
<feature type="domain" description="PAS" evidence="8">
    <location>
        <begin position="714"/>
        <end position="790"/>
    </location>
</feature>
<dbReference type="GO" id="GO:0005886">
    <property type="term" value="C:plasma membrane"/>
    <property type="evidence" value="ECO:0007669"/>
    <property type="project" value="UniProtKB-SubCell"/>
</dbReference>
<feature type="transmembrane region" description="Helical" evidence="7">
    <location>
        <begin position="96"/>
        <end position="118"/>
    </location>
</feature>
<keyword evidence="5" id="KW-0418">Kinase</keyword>
<dbReference type="InterPro" id="IPR029787">
    <property type="entry name" value="Nucleotide_cyclase"/>
</dbReference>
<dbReference type="PANTHER" id="PTHR44757">
    <property type="entry name" value="DIGUANYLATE CYCLASE DGCP"/>
    <property type="match status" value="1"/>
</dbReference>
<dbReference type="GO" id="GO:0071732">
    <property type="term" value="P:cellular response to nitric oxide"/>
    <property type="evidence" value="ECO:0007669"/>
    <property type="project" value="UniProtKB-ARBA"/>
</dbReference>
<dbReference type="Gene3D" id="3.30.450.20">
    <property type="entry name" value="PAS domain"/>
    <property type="match status" value="4"/>
</dbReference>
<feature type="transmembrane region" description="Helical" evidence="7">
    <location>
        <begin position="56"/>
        <end position="76"/>
    </location>
</feature>
<dbReference type="GO" id="GO:0016301">
    <property type="term" value="F:kinase activity"/>
    <property type="evidence" value="ECO:0007669"/>
    <property type="project" value="UniProtKB-KW"/>
</dbReference>
<reference evidence="12 13" key="1">
    <citation type="submission" date="2018-03" db="EMBL/GenBank/DDBJ databases">
        <title>Complete genome sequence and methylome analysis of Pseudomonas mendocina NEB 698.</title>
        <authorList>
            <person name="Morgan R.D."/>
        </authorList>
    </citation>
    <scope>NUCLEOTIDE SEQUENCE [LARGE SCALE GENOMIC DNA]</scope>
    <source>
        <strain evidence="12 13">NEB698</strain>
    </source>
</reference>
<dbReference type="SMART" id="SM00052">
    <property type="entry name" value="EAL"/>
    <property type="match status" value="1"/>
</dbReference>
<dbReference type="PROSITE" id="PS50112">
    <property type="entry name" value="PAS"/>
    <property type="match status" value="2"/>
</dbReference>
<dbReference type="PROSITE" id="PS50887">
    <property type="entry name" value="GGDEF"/>
    <property type="match status" value="1"/>
</dbReference>
<dbReference type="OrthoDB" id="9804951at2"/>
<dbReference type="EMBL" id="CP027657">
    <property type="protein sequence ID" value="AVO52743.1"/>
    <property type="molecule type" value="Genomic_DNA"/>
</dbReference>
<sequence length="1274" mass="141939">MLPRALALGYALPAHPFEACMSAALPNRLPKWTWWLPLPLFHLGTWISLSTRLNDGVALCYLPLVLGLALCLWWGPRVLPALYLNALFSVPLWGLPWQWAPLYALPETASVALGWWLLRRGDFDPALGRLVDLLRFLAFGVLVPVTVVALGLQSNLWLTGFQSAEQWAQASLSVWLTDGINLLALSAPLLAFATPLLRARGWLQARGESSAPTLIVSRSLFGWLFAVGAFLLLMLLLGSLPSLLALPLLGISMLVLALRHAFAGALYGVMLGYCATLLLPLLRTGLSQGDLDLQRNHLQLAVLLLMGAALLVGRALSDLRQTLALSAQMQQQLARANLAMEASPLGVTIADARQGDMPLVYCNPAFTQITGYSVAEALGRDCLFLANDEASQHGLQKLRSALREGRAAQAVVRNVRKDGSRFWNEVVLAPMRDERGISHFVGLQHDVSEREELAAQVERQRAEMLRQSHLFSQTEDIANLGGWVLEISDYSMFWSDGCYRIVERDIHQGPPTLEQVLDYYDTPSQALIMQTLQAAQNGLEDLDIEVRLVARLGARLVRLRGMVERDDDGSLVRLYGVVQDISERKRAESQLRERDERLRLFFEAPLIGMALTTQAFGWEEINQKLCSILSRSREELLASTWHQLSHPGDMAAEKARLEPVLLGSSDGFEMDKRFLRGDGQVVYTRVSLSVVRGSAGRPTLFLLLVEDISARREAEARYQTLVEHAPEAILLFSPEGGIVEFNENALRLFRYRREELRGRSIQSISPLRQADGRLSSRAGKEYLRRAIKGEAPVFEWNHRDSAGRQLPCEVRLVRMPGEELLIRASVTDISERQRYQREIERLAYSDELTGLPNRRLLLDRLQHAMDRENREGSLGALLFIDLDHFKTVNDSLGHLVGDALLCEVTTRLAAELRTEDTLARLGGDEFVVLLEALGHEPQAVAEHAAAVGEKLLRGLQGSCLIDGHELAISASIGIALHPMGLQQASDILKQADTAMYRAKHAGRNALHFFAPEMQAAIDQRLQLQSELRQAIARQQLQLVFQPQLRLADDSVAGAEVLLRWRHPERGEIGPDQFIPLAEETGLIQDIGQWVLEQACAALARWQMQWPHLVLAVNLSPRELRHAACVERVEDCLRRHGVPAQALELEITEGVLLEDVDRCIGNMQQLKAQGVRFAIDDFGTGYSSLTYLKRLPLDRLKIDRSFVSDLDGEASGQMLVQTILMIARNLGLECVAEGVERDSQLALLREQNCALGQGYLFGRPMAEAEFLAWMQARQG</sequence>
<dbReference type="FunFam" id="3.20.20.450:FF:000001">
    <property type="entry name" value="Cyclic di-GMP phosphodiesterase yahA"/>
    <property type="match status" value="1"/>
</dbReference>
<dbReference type="SMART" id="SM00091">
    <property type="entry name" value="PAS"/>
    <property type="match status" value="3"/>
</dbReference>
<feature type="domain" description="EAL" evidence="10">
    <location>
        <begin position="1020"/>
        <end position="1273"/>
    </location>
</feature>
<feature type="domain" description="PAC" evidence="9">
    <location>
        <begin position="542"/>
        <end position="593"/>
    </location>
</feature>
<keyword evidence="7" id="KW-0812">Transmembrane</keyword>
<evidence type="ECO:0000259" key="8">
    <source>
        <dbReference type="PROSITE" id="PS50112"/>
    </source>
</evidence>
<feature type="domain" description="PAC" evidence="9">
    <location>
        <begin position="668"/>
        <end position="720"/>
    </location>
</feature>
<evidence type="ECO:0000313" key="12">
    <source>
        <dbReference type="EMBL" id="AVO52743.1"/>
    </source>
</evidence>
<dbReference type="SUPFAM" id="SSF55073">
    <property type="entry name" value="Nucleotide cyclase"/>
    <property type="match status" value="1"/>
</dbReference>
<dbReference type="PANTHER" id="PTHR44757:SF2">
    <property type="entry name" value="BIOFILM ARCHITECTURE MAINTENANCE PROTEIN MBAA"/>
    <property type="match status" value="1"/>
</dbReference>
<dbReference type="GO" id="GO:0071111">
    <property type="term" value="F:cyclic-guanylate-specific phosphodiesterase activity"/>
    <property type="evidence" value="ECO:0007669"/>
    <property type="project" value="UniProtKB-EC"/>
</dbReference>
<dbReference type="SUPFAM" id="SSF55785">
    <property type="entry name" value="PYP-like sensor domain (PAS domain)"/>
    <property type="match status" value="4"/>
</dbReference>
<evidence type="ECO:0000259" key="11">
    <source>
        <dbReference type="PROSITE" id="PS50887"/>
    </source>
</evidence>
<dbReference type="CDD" id="cd00130">
    <property type="entry name" value="PAS"/>
    <property type="match status" value="3"/>
</dbReference>
<comment type="catalytic activity">
    <reaction evidence="6">
        <text>3',3'-c-di-GMP + H2O = 5'-phosphoguanylyl(3'-&gt;5')guanosine + H(+)</text>
        <dbReference type="Rhea" id="RHEA:24902"/>
        <dbReference type="ChEBI" id="CHEBI:15377"/>
        <dbReference type="ChEBI" id="CHEBI:15378"/>
        <dbReference type="ChEBI" id="CHEBI:58754"/>
        <dbReference type="ChEBI" id="CHEBI:58805"/>
        <dbReference type="EC" id="3.1.4.52"/>
    </reaction>
    <physiologicalReaction direction="left-to-right" evidence="6">
        <dbReference type="Rhea" id="RHEA:24903"/>
    </physiologicalReaction>
</comment>
<dbReference type="CDD" id="cd01948">
    <property type="entry name" value="EAL"/>
    <property type="match status" value="1"/>
</dbReference>
<feature type="domain" description="PAS" evidence="8">
    <location>
        <begin position="332"/>
        <end position="405"/>
    </location>
</feature>
<evidence type="ECO:0000256" key="6">
    <source>
        <dbReference type="ARBA" id="ARBA00051114"/>
    </source>
</evidence>
<evidence type="ECO:0000256" key="5">
    <source>
        <dbReference type="ARBA" id="ARBA00022777"/>
    </source>
</evidence>
<dbReference type="Gene3D" id="3.30.70.270">
    <property type="match status" value="1"/>
</dbReference>
<dbReference type="FunFam" id="3.30.70.270:FF:000001">
    <property type="entry name" value="Diguanylate cyclase domain protein"/>
    <property type="match status" value="1"/>
</dbReference>
<dbReference type="InterPro" id="IPR000014">
    <property type="entry name" value="PAS"/>
</dbReference>
<dbReference type="InterPro" id="IPR000700">
    <property type="entry name" value="PAS-assoc_C"/>
</dbReference>
<proteinExistence type="predicted"/>
<dbReference type="Gene3D" id="3.20.20.450">
    <property type="entry name" value="EAL domain"/>
    <property type="match status" value="1"/>
</dbReference>
<dbReference type="InterPro" id="IPR013656">
    <property type="entry name" value="PAS_4"/>
</dbReference>
<evidence type="ECO:0000256" key="7">
    <source>
        <dbReference type="SAM" id="Phobius"/>
    </source>
</evidence>
<dbReference type="SMART" id="SM00086">
    <property type="entry name" value="PAC"/>
    <property type="match status" value="4"/>
</dbReference>
<feature type="transmembrane region" description="Helical" evidence="7">
    <location>
        <begin position="32"/>
        <end position="49"/>
    </location>
</feature>
<feature type="transmembrane region" description="Helical" evidence="7">
    <location>
        <begin position="172"/>
        <end position="194"/>
    </location>
</feature>
<dbReference type="InterPro" id="IPR001610">
    <property type="entry name" value="PAC"/>
</dbReference>
<dbReference type="AlphaFoldDB" id="A0A2R3QLY8"/>
<feature type="transmembrane region" description="Helical" evidence="7">
    <location>
        <begin position="265"/>
        <end position="286"/>
    </location>
</feature>
<evidence type="ECO:0000256" key="4">
    <source>
        <dbReference type="ARBA" id="ARBA00022636"/>
    </source>
</evidence>
<accession>A0A2R3QLY8</accession>
<evidence type="ECO:0000313" key="13">
    <source>
        <dbReference type="Proteomes" id="UP000238327"/>
    </source>
</evidence>
<dbReference type="Gene3D" id="2.10.70.100">
    <property type="match status" value="1"/>
</dbReference>
<evidence type="ECO:0000259" key="10">
    <source>
        <dbReference type="PROSITE" id="PS50883"/>
    </source>
</evidence>
<dbReference type="SUPFAM" id="SSF141868">
    <property type="entry name" value="EAL domain-like"/>
    <property type="match status" value="1"/>
</dbReference>
<dbReference type="InterPro" id="IPR001633">
    <property type="entry name" value="EAL_dom"/>
</dbReference>
<dbReference type="InterPro" id="IPR035919">
    <property type="entry name" value="EAL_sf"/>
</dbReference>
<dbReference type="Proteomes" id="UP000238327">
    <property type="component" value="Chromosome"/>
</dbReference>
<dbReference type="NCBIfam" id="TIGR00229">
    <property type="entry name" value="sensory_box"/>
    <property type="match status" value="3"/>
</dbReference>
<dbReference type="InterPro" id="IPR052155">
    <property type="entry name" value="Biofilm_reg_signaling"/>
</dbReference>
<comment type="subcellular location">
    <subcellularLocation>
        <location evidence="2">Cell inner membrane</location>
    </subcellularLocation>
</comment>
<dbReference type="InterPro" id="IPR035965">
    <property type="entry name" value="PAS-like_dom_sf"/>
</dbReference>
<gene>
    <name evidence="12" type="ORF">C7A17_08180</name>
</gene>
<dbReference type="EC" id="3.1.4.52" evidence="3"/>
<dbReference type="STRING" id="1001585.MDS_0420"/>
<dbReference type="InterPro" id="IPR000160">
    <property type="entry name" value="GGDEF_dom"/>
</dbReference>
<evidence type="ECO:0000256" key="2">
    <source>
        <dbReference type="ARBA" id="ARBA00004533"/>
    </source>
</evidence>
<evidence type="ECO:0000256" key="1">
    <source>
        <dbReference type="ARBA" id="ARBA00001946"/>
    </source>
</evidence>
<dbReference type="Pfam" id="PF13426">
    <property type="entry name" value="PAS_9"/>
    <property type="match status" value="1"/>
</dbReference>
<dbReference type="CDD" id="cd01949">
    <property type="entry name" value="GGDEF"/>
    <property type="match status" value="1"/>
</dbReference>
<name>A0A2R3QLY8_ECTME</name>
<dbReference type="Pfam" id="PF00989">
    <property type="entry name" value="PAS"/>
    <property type="match status" value="1"/>
</dbReference>
<dbReference type="PROSITE" id="PS50113">
    <property type="entry name" value="PAC"/>
    <property type="match status" value="3"/>
</dbReference>
<keyword evidence="4" id="KW-0973">c-di-GMP</keyword>
<keyword evidence="7" id="KW-1133">Transmembrane helix</keyword>
<keyword evidence="7" id="KW-0472">Membrane</keyword>
<dbReference type="NCBIfam" id="TIGR00254">
    <property type="entry name" value="GGDEF"/>
    <property type="match status" value="1"/>
</dbReference>
<dbReference type="Pfam" id="PF08448">
    <property type="entry name" value="PAS_4"/>
    <property type="match status" value="1"/>
</dbReference>
<dbReference type="Pfam" id="PF00990">
    <property type="entry name" value="GGDEF"/>
    <property type="match status" value="1"/>
</dbReference>